<dbReference type="EMBL" id="CAJVSB020000039">
    <property type="protein sequence ID" value="CAH2040878.1"/>
    <property type="molecule type" value="Genomic_DNA"/>
</dbReference>
<keyword evidence="4 7" id="KW-0378">Hydrolase</keyword>
<evidence type="ECO:0000256" key="6">
    <source>
        <dbReference type="RuleBase" id="RU004335"/>
    </source>
</evidence>
<dbReference type="PANTHER" id="PTHR32227">
    <property type="entry name" value="GLUCAN ENDO-1,3-BETA-GLUCOSIDASE BG1-RELATED-RELATED"/>
    <property type="match status" value="1"/>
</dbReference>
<evidence type="ECO:0000313" key="8">
    <source>
        <dbReference type="EMBL" id="CAH2040878.1"/>
    </source>
</evidence>
<dbReference type="Proteomes" id="UP000836841">
    <property type="component" value="Unassembled WGS sequence"/>
</dbReference>
<keyword evidence="5 7" id="KW-0326">Glycosidase</keyword>
<organism evidence="8 9">
    <name type="scientific">Thlaspi arvense</name>
    <name type="common">Field penny-cress</name>
    <dbReference type="NCBI Taxonomy" id="13288"/>
    <lineage>
        <taxon>Eukaryota</taxon>
        <taxon>Viridiplantae</taxon>
        <taxon>Streptophyta</taxon>
        <taxon>Embryophyta</taxon>
        <taxon>Tracheophyta</taxon>
        <taxon>Spermatophyta</taxon>
        <taxon>Magnoliopsida</taxon>
        <taxon>eudicotyledons</taxon>
        <taxon>Gunneridae</taxon>
        <taxon>Pentapetalae</taxon>
        <taxon>rosids</taxon>
        <taxon>malvids</taxon>
        <taxon>Brassicales</taxon>
        <taxon>Brassicaceae</taxon>
        <taxon>Thlaspideae</taxon>
        <taxon>Thlaspi</taxon>
    </lineage>
</organism>
<name>A0AAU9RFD7_THLAR</name>
<reference evidence="8 9" key="1">
    <citation type="submission" date="2022-03" db="EMBL/GenBank/DDBJ databases">
        <authorList>
            <person name="Nunn A."/>
            <person name="Chopra R."/>
            <person name="Nunn A."/>
            <person name="Contreras Garrido A."/>
        </authorList>
    </citation>
    <scope>NUCLEOTIDE SEQUENCE [LARGE SCALE GENOMIC DNA]</scope>
</reference>
<comment type="similarity">
    <text evidence="2 6">Belongs to the glycosyl hydrolase 17 family.</text>
</comment>
<comment type="catalytic activity">
    <reaction evidence="1">
        <text>Hydrolysis of (1-&gt;3)-beta-D-glucosidic linkages in (1-&gt;3)-beta-D-glucans.</text>
        <dbReference type="EC" id="3.2.1.39"/>
    </reaction>
</comment>
<dbReference type="InterPro" id="IPR044965">
    <property type="entry name" value="Glyco_hydro_17_plant"/>
</dbReference>
<dbReference type="SUPFAM" id="SSF51445">
    <property type="entry name" value="(Trans)glycosidases"/>
    <property type="match status" value="1"/>
</dbReference>
<proteinExistence type="inferred from homology"/>
<dbReference type="InterPro" id="IPR017853">
    <property type="entry name" value="GH"/>
</dbReference>
<evidence type="ECO:0000256" key="4">
    <source>
        <dbReference type="ARBA" id="ARBA00022801"/>
    </source>
</evidence>
<evidence type="ECO:0000256" key="1">
    <source>
        <dbReference type="ARBA" id="ARBA00000382"/>
    </source>
</evidence>
<evidence type="ECO:0000256" key="2">
    <source>
        <dbReference type="ARBA" id="ARBA00008773"/>
    </source>
</evidence>
<accession>A0AAU9RFD7</accession>
<evidence type="ECO:0000256" key="5">
    <source>
        <dbReference type="ARBA" id="ARBA00023295"/>
    </source>
</evidence>
<evidence type="ECO:0000256" key="7">
    <source>
        <dbReference type="RuleBase" id="RU004336"/>
    </source>
</evidence>
<dbReference type="InterPro" id="IPR000490">
    <property type="entry name" value="Glyco_hydro_17"/>
</dbReference>
<dbReference type="Gene3D" id="3.20.20.80">
    <property type="entry name" value="Glycosidases"/>
    <property type="match status" value="1"/>
</dbReference>
<protein>
    <recommendedName>
        <fullName evidence="3">glucan endo-1,3-beta-D-glucosidase</fullName>
        <ecNumber evidence="3">3.2.1.39</ecNumber>
    </recommendedName>
</protein>
<dbReference type="Pfam" id="PF00332">
    <property type="entry name" value="Glyco_hydro_17"/>
    <property type="match status" value="1"/>
</dbReference>
<evidence type="ECO:0000256" key="3">
    <source>
        <dbReference type="ARBA" id="ARBA00012780"/>
    </source>
</evidence>
<dbReference type="GO" id="GO:0042973">
    <property type="term" value="F:glucan endo-1,3-beta-D-glucosidase activity"/>
    <property type="evidence" value="ECO:0007669"/>
    <property type="project" value="UniProtKB-EC"/>
</dbReference>
<dbReference type="AlphaFoldDB" id="A0AAU9RFD7"/>
<dbReference type="EC" id="3.2.1.39" evidence="3"/>
<keyword evidence="9" id="KW-1185">Reference proteome</keyword>
<comment type="caution">
    <text evidence="8">The sequence shown here is derived from an EMBL/GenBank/DDBJ whole genome shotgun (WGS) entry which is preliminary data.</text>
</comment>
<sequence>MSSLNWRNLFRQTSQLQFKAQDNYTLNVRKKTKVKKQEHVKLIWIRINRREIYAQSVGVCYGQNGNNLPSAQDVVQLYKSNGIGRMRIYAPDGATLNALKGSNIELILDVPNANLQSLSADYSAAVQWVQNNVVAYSSDVKFRYISVGNEVDPNTDTAQYVNYVLPAMQNVYKALGAANLQGQIKVSTAAYMGLIGVSYPPANGAFKDNVKSFIQPIISFLVQNNAPLLANIYPYFARSDNPSSVPLDYALFTGQPNGAYTNLFDAMLDAFYSAVESEGGSNMEIVVSESGWPSAGGADASVANAQTYYSNLIKHVKGTTGTPKKPGKAIETYLFAMFDENQKSGAETEKHFGLFSPDKQPKYQLTFN</sequence>
<dbReference type="PROSITE" id="PS00587">
    <property type="entry name" value="GLYCOSYL_HYDROL_F17"/>
    <property type="match status" value="1"/>
</dbReference>
<evidence type="ECO:0000313" key="9">
    <source>
        <dbReference type="Proteomes" id="UP000836841"/>
    </source>
</evidence>
<dbReference type="FunFam" id="3.20.20.80:FF:000010">
    <property type="entry name" value="glucan endo-1,3-beta-glucosidase, basic"/>
    <property type="match status" value="1"/>
</dbReference>
<dbReference type="GO" id="GO:0005975">
    <property type="term" value="P:carbohydrate metabolic process"/>
    <property type="evidence" value="ECO:0007669"/>
    <property type="project" value="InterPro"/>
</dbReference>
<gene>
    <name evidence="8" type="ORF">TAV2_LOCUS4219</name>
</gene>